<feature type="region of interest" description="Disordered" evidence="3">
    <location>
        <begin position="1"/>
        <end position="555"/>
    </location>
</feature>
<dbReference type="EMBL" id="KE345347">
    <property type="protein sequence ID" value="EXC02088.1"/>
    <property type="molecule type" value="Genomic_DNA"/>
</dbReference>
<dbReference type="SMART" id="SM00382">
    <property type="entry name" value="AAA"/>
    <property type="match status" value="1"/>
</dbReference>
<feature type="compositionally biased region" description="Pro residues" evidence="3">
    <location>
        <begin position="403"/>
        <end position="421"/>
    </location>
</feature>
<dbReference type="SMART" id="SM00369">
    <property type="entry name" value="LRR_TYP"/>
    <property type="match status" value="6"/>
</dbReference>
<feature type="compositionally biased region" description="Low complexity" evidence="3">
    <location>
        <begin position="142"/>
        <end position="154"/>
    </location>
</feature>
<feature type="compositionally biased region" description="Pro residues" evidence="3">
    <location>
        <begin position="335"/>
        <end position="353"/>
    </location>
</feature>
<dbReference type="SUPFAM" id="SSF52058">
    <property type="entry name" value="L domain-like"/>
    <property type="match status" value="3"/>
</dbReference>
<feature type="compositionally biased region" description="Low complexity" evidence="3">
    <location>
        <begin position="422"/>
        <end position="431"/>
    </location>
</feature>
<feature type="compositionally biased region" description="Low complexity" evidence="3">
    <location>
        <begin position="312"/>
        <end position="329"/>
    </location>
</feature>
<reference evidence="6" key="1">
    <citation type="submission" date="2013-01" db="EMBL/GenBank/DDBJ databases">
        <title>Draft Genome Sequence of a Mulberry Tree, Morus notabilis C.K. Schneid.</title>
        <authorList>
            <person name="He N."/>
            <person name="Zhao S."/>
        </authorList>
    </citation>
    <scope>NUCLEOTIDE SEQUENCE</scope>
</reference>
<feature type="domain" description="AAA+ ATPase" evidence="4">
    <location>
        <begin position="582"/>
        <end position="767"/>
    </location>
</feature>
<dbReference type="InterPro" id="IPR003593">
    <property type="entry name" value="AAA+_ATPase"/>
</dbReference>
<dbReference type="Pfam" id="PF12799">
    <property type="entry name" value="LRR_4"/>
    <property type="match status" value="1"/>
</dbReference>
<evidence type="ECO:0000259" key="4">
    <source>
        <dbReference type="SMART" id="SM00382"/>
    </source>
</evidence>
<gene>
    <name evidence="5" type="ORF">L484_024053</name>
</gene>
<dbReference type="InterPro" id="IPR001611">
    <property type="entry name" value="Leu-rich_rpt"/>
</dbReference>
<dbReference type="InterPro" id="IPR025875">
    <property type="entry name" value="Leu-rich_rpt_4"/>
</dbReference>
<dbReference type="GO" id="GO:0043531">
    <property type="term" value="F:ADP binding"/>
    <property type="evidence" value="ECO:0007669"/>
    <property type="project" value="InterPro"/>
</dbReference>
<organism evidence="5 6">
    <name type="scientific">Morus notabilis</name>
    <dbReference type="NCBI Taxonomy" id="981085"/>
    <lineage>
        <taxon>Eukaryota</taxon>
        <taxon>Viridiplantae</taxon>
        <taxon>Streptophyta</taxon>
        <taxon>Embryophyta</taxon>
        <taxon>Tracheophyta</taxon>
        <taxon>Spermatophyta</taxon>
        <taxon>Magnoliopsida</taxon>
        <taxon>eudicotyledons</taxon>
        <taxon>Gunneridae</taxon>
        <taxon>Pentapetalae</taxon>
        <taxon>rosids</taxon>
        <taxon>fabids</taxon>
        <taxon>Rosales</taxon>
        <taxon>Moraceae</taxon>
        <taxon>Moreae</taxon>
        <taxon>Morus</taxon>
    </lineage>
</organism>
<protein>
    <submittedName>
        <fullName evidence="5">Putative disease resistance protein</fullName>
    </submittedName>
</protein>
<feature type="compositionally biased region" description="Low complexity" evidence="3">
    <location>
        <begin position="456"/>
        <end position="470"/>
    </location>
</feature>
<dbReference type="PROSITE" id="PS51450">
    <property type="entry name" value="LRR"/>
    <property type="match status" value="1"/>
</dbReference>
<evidence type="ECO:0000313" key="5">
    <source>
        <dbReference type="EMBL" id="EXC02088.1"/>
    </source>
</evidence>
<dbReference type="PRINTS" id="PR01217">
    <property type="entry name" value="PRICHEXTENSN"/>
</dbReference>
<dbReference type="STRING" id="981085.W9SEA2"/>
<evidence type="ECO:0000256" key="3">
    <source>
        <dbReference type="SAM" id="MobiDB-lite"/>
    </source>
</evidence>
<evidence type="ECO:0000256" key="2">
    <source>
        <dbReference type="ARBA" id="ARBA00022737"/>
    </source>
</evidence>
<dbReference type="KEGG" id="mnt:21406802"/>
<keyword evidence="6" id="KW-1185">Reference proteome</keyword>
<feature type="compositionally biased region" description="Polar residues" evidence="3">
    <location>
        <begin position="82"/>
        <end position="96"/>
    </location>
</feature>
<dbReference type="eggNOG" id="KOG4658">
    <property type="taxonomic scope" value="Eukaryota"/>
</dbReference>
<feature type="compositionally biased region" description="Low complexity" evidence="3">
    <location>
        <begin position="116"/>
        <end position="131"/>
    </location>
</feature>
<dbReference type="Pfam" id="PF00931">
    <property type="entry name" value="NB-ARC"/>
    <property type="match status" value="1"/>
</dbReference>
<dbReference type="Proteomes" id="UP000030645">
    <property type="component" value="Unassembled WGS sequence"/>
</dbReference>
<dbReference type="InterPro" id="IPR003591">
    <property type="entry name" value="Leu-rich_rpt_typical-subtyp"/>
</dbReference>
<keyword evidence="2" id="KW-0677">Repeat</keyword>
<feature type="compositionally biased region" description="Pro residues" evidence="3">
    <location>
        <begin position="505"/>
        <end position="521"/>
    </location>
</feature>
<feature type="compositionally biased region" description="Polar residues" evidence="3">
    <location>
        <begin position="209"/>
        <end position="232"/>
    </location>
</feature>
<sequence>MASSSNPTPPLVSPSSDSTLSPGASSSDLTSPPQAPISDPTTPPPGGPNTTPTLPSRALNSDLTPPHQAPISDPITPPPGGSKTTPILQSGASSSEPTPPPQAPVSDPTTLPPGGSNTTPTLPSESSSSDPTPQPQAPISDPTTPSPGGSNTTPRLPSGASSSDPTPPPQAPLSDPITPPLGGPNTTPTLPSGASSSNPTPPPQAPVSDPTTLSPGGPNTTPALPSGASSSDPTPPPQAPVSDPTTLSPGGPNTTPTLPSGASSSDPTPLPQAPVSDPTTLPPRGSNTTPTLPSGSSSFDPTPQPQAPISDLTTPSPGGPNTTPTLPSGASSSDPTPPPQAPISNPITPPPRGPNTTPTLPSGASSSDPTPPPQAPISNPTTAPPGGPNTTPTLPSGASSSDPTPPPQAPVFYPTTPPPGGPNTTPTLPSGASSSDPTLPSQAPVSDPTTPPPGGPNTTPILPSGSSSSDPTPPPQASVSDPTTPPPGGPNTTPTLPSGASSSDPTPPHQAPVSDPTPPHQAPVSDPTTLPPGGPNTTPTPPPEASKTPPSPLLSPSITISEQYVHKVALQKLKIFLEAKNETTTITLHGETGVGKTWMAREICREISKDMHNAGKESLFSGTLWLSLNKKYHGTDPSTRSELILVDIARKLCVLPSTEGGFEDDDDDEDEHQESKKDLAHPLQVDVIKKLHQMMIEMDKSFVLILDGVPDDTKKIEAEIIHQFKSPKNLKVVMITSTKSDMIKEDPSKGEFLIGSLRKREFLELLKSTSAGTEGLEGVESLIERFKDVIFRDLRVVSLPAAVAVVVGKALRYNFSDRDDGQDDRYSRHKVFENALKEATKLKEAPEKIRTSIVRFAFDTLPSNEETMIKCCWHSKKFFKLINNASVHYNELISHWIMEGYFDHFKYSSSIVKAYEEGYRILKELMKRGLLKVEDEDFIAMEGEALEVQDYRREGFDETATLGLPDVFQGDEEWQGLGKIAVADGMIKTVCRHRRWWLISTLIMDQNRLCREVPNTFFKPMTELKVLVLLNPRLKSLDFIGGAEASPLSKLRLLVLRGCDVLEDVSSIGMLESLIVLEISGAKLLKEIPDALFNKMTQLRSLNLSGIQVKSLPIFKLTKLRWLILRECSKLEEMPSLKDFEDLEVLDMFGAYSLTKFKDKRFGNLKKLRVLDFSHSKIAPLPFLHNLTALTRLTLKGCTEITRLPHLKELSSHQVLELPGAKKFKEFYPLHLENKKALRILDLSETKPHQLPSTWSDLPSLEVLNLSHMSTLEDLGVGFNKLACLQCLNLSNTKVKSLPSLSNLTSLRQLYLSDCPKLEALSGVEGLTSLEILDLSRASELKEMSNQVLKLPKLRELLLPECKKLEKSPIFDDLPKLEVLNLSGCEALELENLSFQGMTLLEVLDLSKTKVRSLLSLSPSIRRLLLENCVELGKIPALDSQSKLEELSLCGVKSLQKPEDKSFYRIGRWKFLQTLNFSETSMILSTDLITKCTNLKKLLLGGCLFLNKKPQLKELTKLEVLDLSDTSVVEQDKSKGNLSNRSELINSRKVLSLEELSDDLKSLLMLTSLDLRGLEVKIFPYWISALIHLKKLHLPNLAGVPEIDWGRIKRLPDGLKLAECGIINNVSIHGVSSRPSISMSSIEVVKSLKQNSDIWEKCFQEFRIYVCPYVESGKDEDLYHLRDDKFEDIYFKTISCPESCQRFLEIRGFKSCPDGLEDALEGVDCLSFIEDDFITSFSDIGAEKKEAMTGLWLERCAKTDMIFSEDKVIKLGEDFNILWASNLPLLNILYRGNVQPGSFQNLTQLYLDCCPMLKYVFSSSQMPKKLEKLQVKFCDKLRTLIECESSAEEHELQNLSELNLMELPELTGVGAKLPGLKNAKVKGCPKLKKQEFIDGLGLQNKNVEVTHVEENWGRGAPKETKELFKK</sequence>
<dbReference type="InterPro" id="IPR027417">
    <property type="entry name" value="P-loop_NTPase"/>
</dbReference>
<feature type="compositionally biased region" description="Polar residues" evidence="3">
    <location>
        <begin position="243"/>
        <end position="267"/>
    </location>
</feature>
<dbReference type="InterPro" id="IPR057135">
    <property type="entry name" value="At4g27190-like_LRR"/>
</dbReference>
<feature type="compositionally biased region" description="Pro residues" evidence="3">
    <location>
        <begin position="529"/>
        <end position="553"/>
    </location>
</feature>
<dbReference type="SUPFAM" id="SSF52540">
    <property type="entry name" value="P-loop containing nucleoside triphosphate hydrolases"/>
    <property type="match status" value="1"/>
</dbReference>
<accession>W9SEA2</accession>
<dbReference type="InterPro" id="IPR002182">
    <property type="entry name" value="NB-ARC"/>
</dbReference>
<feature type="compositionally biased region" description="Acidic residues" evidence="3">
    <location>
        <begin position="661"/>
        <end position="672"/>
    </location>
</feature>
<proteinExistence type="predicted"/>
<dbReference type="Gene3D" id="3.40.50.300">
    <property type="entry name" value="P-loop containing nucleotide triphosphate hydrolases"/>
    <property type="match status" value="1"/>
</dbReference>
<feature type="compositionally biased region" description="Polar residues" evidence="3">
    <location>
        <begin position="285"/>
        <end position="301"/>
    </location>
</feature>
<feature type="compositionally biased region" description="Polar residues" evidence="3">
    <location>
        <begin position="432"/>
        <end position="444"/>
    </location>
</feature>
<feature type="region of interest" description="Disordered" evidence="3">
    <location>
        <begin position="660"/>
        <end position="679"/>
    </location>
</feature>
<feature type="compositionally biased region" description="Polar residues" evidence="3">
    <location>
        <begin position="13"/>
        <end position="31"/>
    </location>
</feature>
<keyword evidence="1" id="KW-0433">Leucine-rich repeat</keyword>
<evidence type="ECO:0000313" key="6">
    <source>
        <dbReference type="Proteomes" id="UP000030645"/>
    </source>
</evidence>
<evidence type="ECO:0000256" key="1">
    <source>
        <dbReference type="ARBA" id="ARBA00022614"/>
    </source>
</evidence>
<dbReference type="PANTHER" id="PTHR47186:SF3">
    <property type="entry name" value="OS09G0267800 PROTEIN"/>
    <property type="match status" value="1"/>
</dbReference>
<dbReference type="InterPro" id="IPR032675">
    <property type="entry name" value="LRR_dom_sf"/>
</dbReference>
<dbReference type="PANTHER" id="PTHR47186">
    <property type="entry name" value="LEUCINE-RICH REPEAT-CONTAINING PROTEIN 57"/>
    <property type="match status" value="1"/>
</dbReference>
<dbReference type="Pfam" id="PF23247">
    <property type="entry name" value="LRR_RPS2"/>
    <property type="match status" value="1"/>
</dbReference>
<name>W9SEA2_9ROSA</name>
<dbReference type="OrthoDB" id="122245at2759"/>
<feature type="compositionally biased region" description="Pro residues" evidence="3">
    <location>
        <begin position="165"/>
        <end position="182"/>
    </location>
</feature>
<dbReference type="Gene3D" id="3.80.10.10">
    <property type="entry name" value="Ribonuclease Inhibitor"/>
    <property type="match status" value="5"/>
</dbReference>